<dbReference type="EMBL" id="JAVDUI010000001">
    <property type="protein sequence ID" value="MDR6891202.1"/>
    <property type="molecule type" value="Genomic_DNA"/>
</dbReference>
<dbReference type="InterPro" id="IPR029039">
    <property type="entry name" value="Flavoprotein-like_sf"/>
</dbReference>
<dbReference type="SUPFAM" id="SSF52218">
    <property type="entry name" value="Flavoproteins"/>
    <property type="match status" value="1"/>
</dbReference>
<dbReference type="InterPro" id="IPR020852">
    <property type="entry name" value="RNR_Ib_NrdI_bac"/>
</dbReference>
<accession>A0AAE4C5L6</accession>
<sequence length="147" mass="15763">MSEVVPAETTTARIIYFSSTSNNTARFVEKLGQPASRIPLHAGKARLKAQGEFVLVVPTYGGEEGKRSIPPQVVAFLNDPDNRALLRGVIAGGNTNFGTTYCIAGDKIAAKCNVPLLYRFELMGTAEDVSAVSKGLEAFWTARSIKA</sequence>
<evidence type="ECO:0000256" key="4">
    <source>
        <dbReference type="HAMAP-Rule" id="MF_00128"/>
    </source>
</evidence>
<dbReference type="Proteomes" id="UP001247307">
    <property type="component" value="Unassembled WGS sequence"/>
</dbReference>
<evidence type="ECO:0000256" key="2">
    <source>
        <dbReference type="ARBA" id="ARBA00009942"/>
    </source>
</evidence>
<comment type="caution">
    <text evidence="5">The sequence shown here is derived from an EMBL/GenBank/DDBJ whole genome shotgun (WGS) entry which is preliminary data.</text>
</comment>
<evidence type="ECO:0000256" key="1">
    <source>
        <dbReference type="ARBA" id="ARBA00003999"/>
    </source>
</evidence>
<organism evidence="5 6">
    <name type="scientific">Falsarthrobacter nasiphocae</name>
    <dbReference type="NCBI Taxonomy" id="189863"/>
    <lineage>
        <taxon>Bacteria</taxon>
        <taxon>Bacillati</taxon>
        <taxon>Actinomycetota</taxon>
        <taxon>Actinomycetes</taxon>
        <taxon>Micrococcales</taxon>
        <taxon>Micrococcaceae</taxon>
        <taxon>Falsarthrobacter</taxon>
    </lineage>
</organism>
<dbReference type="PANTHER" id="PTHR37297:SF1">
    <property type="entry name" value="PROTEIN NRDI"/>
    <property type="match status" value="1"/>
</dbReference>
<protein>
    <recommendedName>
        <fullName evidence="3 4">Protein NrdI</fullName>
    </recommendedName>
</protein>
<comment type="function">
    <text evidence="1 4">Probably involved in ribonucleotide reductase function.</text>
</comment>
<reference evidence="5" key="1">
    <citation type="submission" date="2023-07" db="EMBL/GenBank/DDBJ databases">
        <title>Sequencing the genomes of 1000 actinobacteria strains.</title>
        <authorList>
            <person name="Klenk H.-P."/>
        </authorList>
    </citation>
    <scope>NUCLEOTIDE SEQUENCE</scope>
    <source>
        <strain evidence="5">DSM 13988</strain>
    </source>
</reference>
<evidence type="ECO:0000256" key="3">
    <source>
        <dbReference type="ARBA" id="ARBA00020129"/>
    </source>
</evidence>
<dbReference type="RefSeq" id="WP_309848705.1">
    <property type="nucleotide sequence ID" value="NZ_BAAAIU010000004.1"/>
</dbReference>
<dbReference type="Gene3D" id="3.40.50.360">
    <property type="match status" value="1"/>
</dbReference>
<gene>
    <name evidence="4" type="primary">nrdI</name>
    <name evidence="5" type="ORF">J2S35_000142</name>
</gene>
<dbReference type="PIRSF" id="PIRSF005087">
    <property type="entry name" value="NrdI"/>
    <property type="match status" value="1"/>
</dbReference>
<evidence type="ECO:0000313" key="5">
    <source>
        <dbReference type="EMBL" id="MDR6891202.1"/>
    </source>
</evidence>
<name>A0AAE4C5L6_9MICC</name>
<dbReference type="GO" id="GO:0010181">
    <property type="term" value="F:FMN binding"/>
    <property type="evidence" value="ECO:0007669"/>
    <property type="project" value="InterPro"/>
</dbReference>
<comment type="similarity">
    <text evidence="2 4">Belongs to the NrdI family.</text>
</comment>
<dbReference type="NCBIfam" id="TIGR00333">
    <property type="entry name" value="nrdI"/>
    <property type="match status" value="1"/>
</dbReference>
<dbReference type="Pfam" id="PF07972">
    <property type="entry name" value="Flavodoxin_NdrI"/>
    <property type="match status" value="1"/>
</dbReference>
<dbReference type="HAMAP" id="MF_00128">
    <property type="entry name" value="NrdI"/>
    <property type="match status" value="1"/>
</dbReference>
<dbReference type="AlphaFoldDB" id="A0AAE4C5L6"/>
<evidence type="ECO:0000313" key="6">
    <source>
        <dbReference type="Proteomes" id="UP001247307"/>
    </source>
</evidence>
<proteinExistence type="inferred from homology"/>
<dbReference type="PANTHER" id="PTHR37297">
    <property type="entry name" value="PROTEIN NRDI"/>
    <property type="match status" value="1"/>
</dbReference>
<dbReference type="InterPro" id="IPR004465">
    <property type="entry name" value="RNR_NrdI"/>
</dbReference>
<keyword evidence="6" id="KW-1185">Reference proteome</keyword>